<comment type="caution">
    <text evidence="5">The sequence shown here is derived from an EMBL/GenBank/DDBJ whole genome shotgun (WGS) entry which is preliminary data.</text>
</comment>
<proteinExistence type="inferred from homology"/>
<reference evidence="5" key="1">
    <citation type="submission" date="2023-01" db="EMBL/GenBank/DDBJ databases">
        <title>Sulfurovum sp. XTW-4 genome assembly.</title>
        <authorList>
            <person name="Wang J."/>
        </authorList>
    </citation>
    <scope>NUCLEOTIDE SEQUENCE</scope>
    <source>
        <strain evidence="5">XTW-4</strain>
    </source>
</reference>
<organism evidence="5 6">
    <name type="scientific">Sulfurovum xiamenensis</name>
    <dbReference type="NCBI Taxonomy" id="3019066"/>
    <lineage>
        <taxon>Bacteria</taxon>
        <taxon>Pseudomonadati</taxon>
        <taxon>Campylobacterota</taxon>
        <taxon>Epsilonproteobacteria</taxon>
        <taxon>Campylobacterales</taxon>
        <taxon>Sulfurovaceae</taxon>
        <taxon>Sulfurovum</taxon>
    </lineage>
</organism>
<dbReference type="InterPro" id="IPR023430">
    <property type="entry name" value="Pept_HybD-like_dom_sf"/>
</dbReference>
<evidence type="ECO:0000313" key="5">
    <source>
        <dbReference type="EMBL" id="MDM5263977.1"/>
    </source>
</evidence>
<keyword evidence="6" id="KW-1185">Reference proteome</keyword>
<dbReference type="Proteomes" id="UP001169066">
    <property type="component" value="Unassembled WGS sequence"/>
</dbReference>
<keyword evidence="4" id="KW-0378">Hydrolase</keyword>
<dbReference type="NCBIfam" id="TIGR00072">
    <property type="entry name" value="hydrog_prot"/>
    <property type="match status" value="1"/>
</dbReference>
<sequence>MIILGIGNVLQKDDGLGVYAATYLNENYIFPKEIQIINGGVKGIHLVNIFMENDHILILDSIGLDDEPASIYAIPAEELSGYGLNSGGAHEIGVLQCLDMLELQGKPVPKALVLGIVPFEVTFDIALSDTIKEAFIDYIGVVLQYLEKHGITYNEKETITSLEEIINRAKDPSGVMI</sequence>
<evidence type="ECO:0000256" key="1">
    <source>
        <dbReference type="ARBA" id="ARBA00006814"/>
    </source>
</evidence>
<dbReference type="InterPro" id="IPR000671">
    <property type="entry name" value="Peptidase_A31"/>
</dbReference>
<protein>
    <submittedName>
        <fullName evidence="5">HyaD/HybD family hydrogenase maturation endopeptidase</fullName>
    </submittedName>
</protein>
<dbReference type="EMBL" id="JAQIBC010000003">
    <property type="protein sequence ID" value="MDM5263977.1"/>
    <property type="molecule type" value="Genomic_DNA"/>
</dbReference>
<evidence type="ECO:0000256" key="3">
    <source>
        <dbReference type="ARBA" id="ARBA00022750"/>
    </source>
</evidence>
<comment type="similarity">
    <text evidence="1">Belongs to the peptidase A31 family.</text>
</comment>
<dbReference type="Pfam" id="PF01750">
    <property type="entry name" value="HycI"/>
    <property type="match status" value="1"/>
</dbReference>
<evidence type="ECO:0000256" key="4">
    <source>
        <dbReference type="ARBA" id="ARBA00022801"/>
    </source>
</evidence>
<keyword evidence="3" id="KW-0064">Aspartyl protease</keyword>
<evidence type="ECO:0000313" key="6">
    <source>
        <dbReference type="Proteomes" id="UP001169066"/>
    </source>
</evidence>
<dbReference type="RefSeq" id="WP_289401907.1">
    <property type="nucleotide sequence ID" value="NZ_JAQIBC010000003.1"/>
</dbReference>
<accession>A0ABT7QT71</accession>
<dbReference type="SUPFAM" id="SSF53163">
    <property type="entry name" value="HybD-like"/>
    <property type="match status" value="1"/>
</dbReference>
<keyword evidence="2" id="KW-0645">Protease</keyword>
<evidence type="ECO:0000256" key="2">
    <source>
        <dbReference type="ARBA" id="ARBA00022670"/>
    </source>
</evidence>
<dbReference type="CDD" id="cd06062">
    <property type="entry name" value="H2MP_MemB-H2up"/>
    <property type="match status" value="1"/>
</dbReference>
<gene>
    <name evidence="5" type="ORF">PF327_07170</name>
</gene>
<name>A0ABT7QT71_9BACT</name>
<dbReference type="PANTHER" id="PTHR30302">
    <property type="entry name" value="HYDROGENASE 1 MATURATION PROTEASE"/>
    <property type="match status" value="1"/>
</dbReference>
<dbReference type="PRINTS" id="PR00446">
    <property type="entry name" value="HYDRGNUPTAKE"/>
</dbReference>
<dbReference type="Gene3D" id="3.40.50.1450">
    <property type="entry name" value="HybD-like"/>
    <property type="match status" value="1"/>
</dbReference>
<dbReference type="PANTHER" id="PTHR30302:SF1">
    <property type="entry name" value="HYDROGENASE 2 MATURATION PROTEASE"/>
    <property type="match status" value="1"/>
</dbReference>